<dbReference type="InterPro" id="IPR006640">
    <property type="entry name" value="SprT-like_domain"/>
</dbReference>
<feature type="binding site" evidence="4">
    <location>
        <position position="71"/>
    </location>
    <ligand>
        <name>Zn(2+)</name>
        <dbReference type="ChEBI" id="CHEBI:29105"/>
    </ligand>
</feature>
<sequence>MNNDDLQTLVTQLSATYFNKNFKHKSYFNHRLRTTGGRYLLDSHNIEINYKQYEQFGIEAIKDIVKHELCHYHLHIEGKGYKHRDRDFKFLSASVNAPRFCTPTKSYEERANYLYQCTKCGKQFMRIKKVNTRKMACGLCKGKLKLLKTLK</sequence>
<evidence type="ECO:0000256" key="2">
    <source>
        <dbReference type="ARBA" id="ARBA00022723"/>
    </source>
</evidence>
<dbReference type="AlphaFoldDB" id="A0A7T1FAN3"/>
<keyword evidence="1 4" id="KW-0963">Cytoplasm</keyword>
<feature type="active site" evidence="4">
    <location>
        <position position="68"/>
    </location>
</feature>
<dbReference type="KEGG" id="sllo:ISP08_04290"/>
<protein>
    <recommendedName>
        <fullName evidence="4">Protein SprT-like</fullName>
    </recommendedName>
</protein>
<dbReference type="NCBIfam" id="NF003339">
    <property type="entry name" value="PRK04351.1"/>
    <property type="match status" value="1"/>
</dbReference>
<proteinExistence type="inferred from homology"/>
<dbReference type="InterPro" id="IPR023524">
    <property type="entry name" value="Uncharacterised_SprT-like"/>
</dbReference>
<dbReference type="EMBL" id="CP064056">
    <property type="protein sequence ID" value="QPM75961.1"/>
    <property type="molecule type" value="Genomic_DNA"/>
</dbReference>
<organism evidence="6 7">
    <name type="scientific">Staphylococcus lloydii</name>
    <dbReference type="NCBI Taxonomy" id="2781774"/>
    <lineage>
        <taxon>Bacteria</taxon>
        <taxon>Bacillati</taxon>
        <taxon>Bacillota</taxon>
        <taxon>Bacilli</taxon>
        <taxon>Bacillales</taxon>
        <taxon>Staphylococcaceae</taxon>
        <taxon>Staphylococcus</taxon>
    </lineage>
</organism>
<comment type="subcellular location">
    <subcellularLocation>
        <location evidence="4">Cytoplasm</location>
    </subcellularLocation>
</comment>
<name>A0A7T1FAN3_9STAP</name>
<dbReference type="InterPro" id="IPR035240">
    <property type="entry name" value="SprT_Zn_ribbon"/>
</dbReference>
<evidence type="ECO:0000313" key="6">
    <source>
        <dbReference type="EMBL" id="QPM75961.1"/>
    </source>
</evidence>
<reference evidence="6 7" key="1">
    <citation type="submission" date="2020-10" db="EMBL/GenBank/DDBJ databases">
        <title>Closed genome sequences of Staphylococcus lloydii sp. nov. and Staphylococcus durrellii sp. nov. Isolated from Captive Fruit Bats (Pteropus livingstonii).</title>
        <authorList>
            <person name="Fountain K."/>
        </authorList>
    </citation>
    <scope>NUCLEOTIDE SEQUENCE [LARGE SCALE GENOMIC DNA]</scope>
    <source>
        <strain evidence="6 7">23_2_7_LY</strain>
    </source>
</reference>
<dbReference type="GO" id="GO:0008270">
    <property type="term" value="F:zinc ion binding"/>
    <property type="evidence" value="ECO:0007669"/>
    <property type="project" value="UniProtKB-UniRule"/>
</dbReference>
<dbReference type="HAMAP" id="MF_00745">
    <property type="entry name" value="SprT_like"/>
    <property type="match status" value="1"/>
</dbReference>
<evidence type="ECO:0000259" key="5">
    <source>
        <dbReference type="SMART" id="SM00731"/>
    </source>
</evidence>
<dbReference type="GO" id="GO:0005737">
    <property type="term" value="C:cytoplasm"/>
    <property type="evidence" value="ECO:0007669"/>
    <property type="project" value="UniProtKB-SubCell"/>
</dbReference>
<dbReference type="RefSeq" id="WP_195719514.1">
    <property type="nucleotide sequence ID" value="NZ_CP064056.1"/>
</dbReference>
<feature type="domain" description="SprT-like" evidence="5">
    <location>
        <begin position="4"/>
        <end position="147"/>
    </location>
</feature>
<keyword evidence="2 4" id="KW-0479">Metal-binding</keyword>
<evidence type="ECO:0000313" key="7">
    <source>
        <dbReference type="Proteomes" id="UP000594455"/>
    </source>
</evidence>
<evidence type="ECO:0000256" key="4">
    <source>
        <dbReference type="HAMAP-Rule" id="MF_00745"/>
    </source>
</evidence>
<evidence type="ECO:0000256" key="1">
    <source>
        <dbReference type="ARBA" id="ARBA00022490"/>
    </source>
</evidence>
<accession>A0A7T1FAN3</accession>
<keyword evidence="7" id="KW-1185">Reference proteome</keyword>
<dbReference type="SMART" id="SM00731">
    <property type="entry name" value="SprT"/>
    <property type="match status" value="1"/>
</dbReference>
<dbReference type="Proteomes" id="UP000594455">
    <property type="component" value="Chromosome"/>
</dbReference>
<dbReference type="Pfam" id="PF10263">
    <property type="entry name" value="SprT-like"/>
    <property type="match status" value="1"/>
</dbReference>
<keyword evidence="3 4" id="KW-0862">Zinc</keyword>
<evidence type="ECO:0000256" key="3">
    <source>
        <dbReference type="ARBA" id="ARBA00022833"/>
    </source>
</evidence>
<comment type="similarity">
    <text evidence="4">Belongs to the SprT family.</text>
</comment>
<dbReference type="GO" id="GO:0006950">
    <property type="term" value="P:response to stress"/>
    <property type="evidence" value="ECO:0007669"/>
    <property type="project" value="UniProtKB-ARBA"/>
</dbReference>
<dbReference type="Pfam" id="PF17283">
    <property type="entry name" value="Zn_ribbon_SprT"/>
    <property type="match status" value="1"/>
</dbReference>
<gene>
    <name evidence="6" type="ORF">ISP08_04290</name>
</gene>
<feature type="binding site" evidence="4">
    <location>
        <position position="67"/>
    </location>
    <ligand>
        <name>Zn(2+)</name>
        <dbReference type="ChEBI" id="CHEBI:29105"/>
    </ligand>
</feature>
<comment type="cofactor">
    <cofactor evidence="4">
        <name>Zn(2+)</name>
        <dbReference type="ChEBI" id="CHEBI:29105"/>
    </cofactor>
    <text evidence="4">Binds 1 zinc ion.</text>
</comment>